<comment type="caution">
    <text evidence="1">The sequence shown here is derived from an EMBL/GenBank/DDBJ whole genome shotgun (WGS) entry which is preliminary data.</text>
</comment>
<sequence>MAATKKNNGAPAEILALATKLTDEALSIAWMATEGVAPSEEMAVTRGWLMDELHKRLGDDLFDEWLMAVDENGDGLDPLPFLERHCAPTARPCEGCLADAGEECLPGCLALEQ</sequence>
<protein>
    <submittedName>
        <fullName evidence="1">Uncharacterized protein</fullName>
    </submittedName>
</protein>
<organism evidence="1 2">
    <name type="scientific">Streptomyces roseochromogenus subsp. oscitans DS 12.976</name>
    <dbReference type="NCBI Taxonomy" id="1352936"/>
    <lineage>
        <taxon>Bacteria</taxon>
        <taxon>Bacillati</taxon>
        <taxon>Actinomycetota</taxon>
        <taxon>Actinomycetes</taxon>
        <taxon>Kitasatosporales</taxon>
        <taxon>Streptomycetaceae</taxon>
        <taxon>Streptomyces</taxon>
    </lineage>
</organism>
<reference evidence="1 2" key="1">
    <citation type="journal article" date="2014" name="Genome Announc.">
        <title>Draft Genome Sequence of Streptomyces roseochromogenes subsp. oscitans DS 12.976, Producer of the Aminocoumarin Antibiotic Clorobiocin.</title>
        <authorList>
            <person name="Ruckert C."/>
            <person name="Kalinowski J."/>
            <person name="Heide L."/>
            <person name="Apel A.K."/>
        </authorList>
    </citation>
    <scope>NUCLEOTIDE SEQUENCE [LARGE SCALE GENOMIC DNA]</scope>
    <source>
        <strain evidence="1 2">DS 12.976</strain>
        <plasmid evidence="1">pSros1</plasmid>
    </source>
</reference>
<evidence type="ECO:0000313" key="2">
    <source>
        <dbReference type="Proteomes" id="UP000017984"/>
    </source>
</evidence>
<gene>
    <name evidence="1" type="ORF">M878_45695</name>
</gene>
<accession>V6JE01</accession>
<dbReference type="HOGENOM" id="CLU_2132204_0_0_11"/>
<dbReference type="EMBL" id="AWQX01000398">
    <property type="protein sequence ID" value="EST18060.1"/>
    <property type="molecule type" value="Genomic_DNA"/>
</dbReference>
<geneLocation type="plasmid" evidence="1 2">
    <name>pSros1</name>
</geneLocation>
<keyword evidence="2" id="KW-1185">Reference proteome</keyword>
<dbReference type="RefSeq" id="WP_023553991.1">
    <property type="nucleotide sequence ID" value="NZ_CM002286.1"/>
</dbReference>
<keyword evidence="1" id="KW-0614">Plasmid</keyword>
<dbReference type="OrthoDB" id="4321396at2"/>
<dbReference type="AlphaFoldDB" id="V6JE01"/>
<proteinExistence type="predicted"/>
<dbReference type="PATRIC" id="fig|1352936.5.peg.9503"/>
<evidence type="ECO:0000313" key="1">
    <source>
        <dbReference type="EMBL" id="EST18060.1"/>
    </source>
</evidence>
<name>V6JE01_STRRC</name>
<dbReference type="Proteomes" id="UP000017984">
    <property type="component" value="Plasmid pSros1"/>
</dbReference>